<dbReference type="InterPro" id="IPR011009">
    <property type="entry name" value="Kinase-like_dom_sf"/>
</dbReference>
<dbReference type="GO" id="GO:0004672">
    <property type="term" value="F:protein kinase activity"/>
    <property type="evidence" value="ECO:0007669"/>
    <property type="project" value="InterPro"/>
</dbReference>
<dbReference type="Pfam" id="PF06985">
    <property type="entry name" value="HET"/>
    <property type="match status" value="1"/>
</dbReference>
<accession>W3XHB9</accession>
<dbReference type="KEGG" id="pfy:PFICI_02646"/>
<reference evidence="4" key="1">
    <citation type="journal article" date="2015" name="BMC Genomics">
        <title>Genomic and transcriptomic analysis of the endophytic fungus Pestalotiopsis fici reveals its lifestyle and high potential for synthesis of natural products.</title>
        <authorList>
            <person name="Wang X."/>
            <person name="Zhang X."/>
            <person name="Liu L."/>
            <person name="Xiang M."/>
            <person name="Wang W."/>
            <person name="Sun X."/>
            <person name="Che Y."/>
            <person name="Guo L."/>
            <person name="Liu G."/>
            <person name="Guo L."/>
            <person name="Wang C."/>
            <person name="Yin W.B."/>
            <person name="Stadler M."/>
            <person name="Zhang X."/>
            <person name="Liu X."/>
        </authorList>
    </citation>
    <scope>NUCLEOTIDE SEQUENCE [LARGE SCALE GENOMIC DNA]</scope>
    <source>
        <strain evidence="4">W106-1 / CGMCC3.15140</strain>
    </source>
</reference>
<dbReference type="SUPFAM" id="SSF51430">
    <property type="entry name" value="NAD(P)-linked oxidoreductase"/>
    <property type="match status" value="1"/>
</dbReference>
<evidence type="ECO:0000259" key="2">
    <source>
        <dbReference type="PROSITE" id="PS50011"/>
    </source>
</evidence>
<dbReference type="Pfam" id="PF00069">
    <property type="entry name" value="Pkinase"/>
    <property type="match status" value="1"/>
</dbReference>
<dbReference type="GO" id="GO:0005524">
    <property type="term" value="F:ATP binding"/>
    <property type="evidence" value="ECO:0007669"/>
    <property type="project" value="InterPro"/>
</dbReference>
<gene>
    <name evidence="3" type="ORF">PFICI_02646</name>
</gene>
<dbReference type="EMBL" id="KI912110">
    <property type="protein sequence ID" value="ETS84621.1"/>
    <property type="molecule type" value="Genomic_DNA"/>
</dbReference>
<evidence type="ECO:0000313" key="4">
    <source>
        <dbReference type="Proteomes" id="UP000030651"/>
    </source>
</evidence>
<protein>
    <recommendedName>
        <fullName evidence="2">Protein kinase domain-containing protein</fullName>
    </recommendedName>
</protein>
<dbReference type="InterPro" id="IPR036812">
    <property type="entry name" value="NAD(P)_OxRdtase_dom_sf"/>
</dbReference>
<dbReference type="OMA" id="ATENIWA"/>
<dbReference type="Proteomes" id="UP000030651">
    <property type="component" value="Unassembled WGS sequence"/>
</dbReference>
<organism evidence="3 4">
    <name type="scientific">Pestalotiopsis fici (strain W106-1 / CGMCC3.15140)</name>
    <dbReference type="NCBI Taxonomy" id="1229662"/>
    <lineage>
        <taxon>Eukaryota</taxon>
        <taxon>Fungi</taxon>
        <taxon>Dikarya</taxon>
        <taxon>Ascomycota</taxon>
        <taxon>Pezizomycotina</taxon>
        <taxon>Sordariomycetes</taxon>
        <taxon>Xylariomycetidae</taxon>
        <taxon>Amphisphaeriales</taxon>
        <taxon>Sporocadaceae</taxon>
        <taxon>Pestalotiopsis</taxon>
    </lineage>
</organism>
<dbReference type="InterPro" id="IPR000719">
    <property type="entry name" value="Prot_kinase_dom"/>
</dbReference>
<dbReference type="InParanoid" id="W3XHB9"/>
<keyword evidence="4" id="KW-1185">Reference proteome</keyword>
<dbReference type="InterPro" id="IPR023210">
    <property type="entry name" value="NADP_OxRdtase_dom"/>
</dbReference>
<dbReference type="Gene3D" id="3.20.20.100">
    <property type="entry name" value="NADP-dependent oxidoreductase domain"/>
    <property type="match status" value="1"/>
</dbReference>
<dbReference type="Pfam" id="PF00248">
    <property type="entry name" value="Aldo_ket_red"/>
    <property type="match status" value="1"/>
</dbReference>
<dbReference type="CDD" id="cd00180">
    <property type="entry name" value="PKc"/>
    <property type="match status" value="1"/>
</dbReference>
<dbReference type="GO" id="GO:0016491">
    <property type="term" value="F:oxidoreductase activity"/>
    <property type="evidence" value="ECO:0007669"/>
    <property type="project" value="UniProtKB-KW"/>
</dbReference>
<proteinExistence type="predicted"/>
<dbReference type="SMART" id="SM00220">
    <property type="entry name" value="S_TKc"/>
    <property type="match status" value="1"/>
</dbReference>
<dbReference type="OrthoDB" id="5125733at2759"/>
<dbReference type="PROSITE" id="PS50011">
    <property type="entry name" value="PROTEIN_KINASE_DOM"/>
    <property type="match status" value="1"/>
</dbReference>
<dbReference type="Gene3D" id="1.10.510.10">
    <property type="entry name" value="Transferase(Phosphotransferase) domain 1"/>
    <property type="match status" value="1"/>
</dbReference>
<dbReference type="InterPro" id="IPR010730">
    <property type="entry name" value="HET"/>
</dbReference>
<evidence type="ECO:0000256" key="1">
    <source>
        <dbReference type="ARBA" id="ARBA00023002"/>
    </source>
</evidence>
<dbReference type="RefSeq" id="XP_007829418.1">
    <property type="nucleotide sequence ID" value="XM_007831227.1"/>
</dbReference>
<dbReference type="SUPFAM" id="SSF56112">
    <property type="entry name" value="Protein kinase-like (PK-like)"/>
    <property type="match status" value="1"/>
</dbReference>
<dbReference type="eggNOG" id="KOG0032">
    <property type="taxonomic scope" value="Eukaryota"/>
</dbReference>
<dbReference type="PANTHER" id="PTHR33112">
    <property type="entry name" value="DOMAIN PROTEIN, PUTATIVE-RELATED"/>
    <property type="match status" value="1"/>
</dbReference>
<feature type="domain" description="Protein kinase" evidence="2">
    <location>
        <begin position="179"/>
        <end position="467"/>
    </location>
</feature>
<keyword evidence="1" id="KW-0560">Oxidoreductase</keyword>
<dbReference type="PANTHER" id="PTHR33112:SF10">
    <property type="entry name" value="TOL"/>
    <property type="match status" value="1"/>
</dbReference>
<sequence length="1429" mass="162214">MAPDTRKALYTRMQRAFQRNAKDLGQKRYLPPDCLSQILTHEIVASLLKEAHRRDFSHEYIASVMQKAPKTFALLVYIDAVEKFASLYRQFDDSALPIGFEGPSESDGSGVSSFHWHVASLSPKTGAFDDQRRHPAFDTWSDGLIENFEQRQWIFLAVEFSASKLHHQFHPMQPLPILEGDFQKKSEGHFSLVYKAKLPISMQLNRSSRDLARPEHVAVKKFRPDVREFFKREFHNLEKIDTITHPHLIRPLTTFEQGEDQFIVFPWADGGNLREFWGPKFRETSVLWVLKQMHGISQALKILHGKNGRHGDIKPENILRFRGSSASENSLVIADVGLAKFHQLATSQRDHASSITASTVRYEAPEMNIDDPKLPRSRRYDIWSIGCVYLEFVIWITYGDAALKKFNAMGHHYKFWDFDGKYDDSRVKGGVKTLHPDVQDMIKRLLSDLPRPSALRDVVKMIRDGLLVINLARDARPPLTVRWIAPHLFDVMDDIWTRAQTDQTYALALIDAPSSSTPLVDATARDNQDDTRANLQASADHESLTFDTPFTNKLQYRIQQAQNVKDVWIIKNDNTFARKLLHQLEWSDIKPALPEPRLCNDCQRIDFQNLEGFRLDPKKLQQRSSECDFCDLCYKSSEIEQRSDGIVRFKPTDRSSLISVYVDPESDTDLSSSLPIGFPQLPDPGSAEETLLLKHWLRNCDENHTCIPLNDVHYMPTRVIDVFADSKDKLRLVETCDEIKGRYVAVSHCWGNIPDSKKFCLLNENIEALKENIDYAQLPQTFRDVVDVSRRLEVRYLWLDSICIIQNNNDDWASESTKMESVYSSSYVTIAVSSAASSLVGLPKQRDKRPCVRIGDLYFAKDIDDFETDVQKAVLNTRGWVFQEHALSRRCIHFTTSQIYWECGDGIHCETLAKLSNPYAAFLGDAHFPNIAQEYFKGGKILHFQGIFQMYSKLAFTKRTDRSLALQGLENRLAKTMKTKVKFGILENMLGRSLLWRAATPRSMERITFDQDRNVPSWSWMAYLGAIAYEDVPFADTEWCTENIRNPFGADRFVFARDFELDDSEVVWHISYDLADTVHTIAQKCVIIGKEKNNRETENRMHYVLIIQPSIVREGCYERTGPVSVIFGGTRVGNRHLFMPGNGLEVFLDNLAAHSVTTIDTAQSYGNSEATIGHVQAGDRFSLDTKWSPSPSEPGLPWATKDQITNSAQESIVKLGVKQVDVFFLHRPDPNTPISETLDAVNIVYKNGIFRRFGLSGFPASEVEAIHAHCIEHGYPLPAVYQGSYNPFSRSKEIALLPTLRKLGMAFYAYGPSAGGFLGKTVAQVEEMASDSARVSATCRPYIGKPMYVEALARWNDTADAEGVSAAELAYRWVACHSALSREHGDALIIGASSPEQLEETLSGIDRGPLSDTTCAKIHEIWESIKVPT</sequence>
<dbReference type="HOGENOM" id="CLU_002639_7_0_1"/>
<name>W3XHB9_PESFW</name>
<evidence type="ECO:0000313" key="3">
    <source>
        <dbReference type="EMBL" id="ETS84621.1"/>
    </source>
</evidence>
<dbReference type="GeneID" id="19267659"/>